<dbReference type="Pfam" id="PF14903">
    <property type="entry name" value="WG_beta_rep"/>
    <property type="match status" value="2"/>
</dbReference>
<dbReference type="RefSeq" id="WP_296944693.1">
    <property type="nucleotide sequence ID" value="NZ_LT599032.1"/>
</dbReference>
<proteinExistence type="predicted"/>
<reference evidence="1" key="1">
    <citation type="submission" date="2016-04" db="EMBL/GenBank/DDBJ databases">
        <authorList>
            <person name="Evans L.H."/>
            <person name="Alamgir A."/>
            <person name="Owens N."/>
            <person name="Weber N.D."/>
            <person name="Virtaneva K."/>
            <person name="Barbian K."/>
            <person name="Babar A."/>
            <person name="Rosenke K."/>
        </authorList>
    </citation>
    <scope>NUCLEOTIDE SEQUENCE</scope>
    <source>
        <strain evidence="1">86-1</strain>
    </source>
</reference>
<dbReference type="PANTHER" id="PTHR37841:SF1">
    <property type="entry name" value="DUF3298 DOMAIN-CONTAINING PROTEIN"/>
    <property type="match status" value="1"/>
</dbReference>
<name>A0A212K6U2_9BACT</name>
<sequence length="375" mass="43145">MKNVSLYCFLTIILFFPSCVFHRNYKFSRLDSLQSLNGIYENRDNIITRSLNMSGEKDVDLVKLEFTDSQTLNVSCLVDSGFGVNRTFKGKFKPEKGYFEIVFDKKWLCLLIFYHHSSDKVRIGRGTFGKLFLTKEVAYRQQTLIVFGDAYDYDYGESLDKVEGIVLRPALRFEKWGYADPEGNIIIRPVYDFARRFEGEVARVLKDKKWGLIDKAGNEIQAPAYSEIEEFGRLEIARAYHNKKTGFINRAGKEVVPVIYDKIDDVYTGDSITTTMLNGKYGFVSYSGVIVPPVFDHAMRRDDVTGHNKAMKRILPGYVGTAEVDRVRYAVDEDGYIYRMTGRSEIEPASRKHWTELPVPQGQQNIHRLFPVSDK</sequence>
<evidence type="ECO:0000313" key="1">
    <source>
        <dbReference type="EMBL" id="SBW07386.1"/>
    </source>
</evidence>
<organism evidence="1">
    <name type="scientific">uncultured Dysgonomonas sp</name>
    <dbReference type="NCBI Taxonomy" id="206096"/>
    <lineage>
        <taxon>Bacteria</taxon>
        <taxon>Pseudomonadati</taxon>
        <taxon>Bacteroidota</taxon>
        <taxon>Bacteroidia</taxon>
        <taxon>Bacteroidales</taxon>
        <taxon>Dysgonomonadaceae</taxon>
        <taxon>Dysgonomonas</taxon>
        <taxon>environmental samples</taxon>
    </lineage>
</organism>
<dbReference type="AlphaFoldDB" id="A0A212K6U2"/>
<dbReference type="SUPFAM" id="SSF69360">
    <property type="entry name" value="Cell wall binding repeat"/>
    <property type="match status" value="1"/>
</dbReference>
<dbReference type="InterPro" id="IPR032774">
    <property type="entry name" value="WG_beta_rep"/>
</dbReference>
<accession>A0A212K6U2</accession>
<gene>
    <name evidence="1" type="ORF">KL86DYS1_31653</name>
</gene>
<dbReference type="PANTHER" id="PTHR37841">
    <property type="entry name" value="GLR2918 PROTEIN"/>
    <property type="match status" value="1"/>
</dbReference>
<protein>
    <recommendedName>
        <fullName evidence="2">WG repeat-containing protein</fullName>
    </recommendedName>
</protein>
<dbReference type="EMBL" id="FLUM01000003">
    <property type="protein sequence ID" value="SBW07386.1"/>
    <property type="molecule type" value="Genomic_DNA"/>
</dbReference>
<evidence type="ECO:0008006" key="2">
    <source>
        <dbReference type="Google" id="ProtNLM"/>
    </source>
</evidence>